<dbReference type="SUPFAM" id="SSF48452">
    <property type="entry name" value="TPR-like"/>
    <property type="match status" value="2"/>
</dbReference>
<reference evidence="2" key="3">
    <citation type="submission" date="2025-08" db="UniProtKB">
        <authorList>
            <consortium name="Ensembl"/>
        </authorList>
    </citation>
    <scope>IDENTIFICATION</scope>
</reference>
<dbReference type="GeneTree" id="ENSGT00390000003047"/>
<proteinExistence type="predicted"/>
<dbReference type="InterPro" id="IPR042161">
    <property type="entry name" value="TTC34"/>
</dbReference>
<keyword evidence="3" id="KW-1185">Reference proteome</keyword>
<feature type="compositionally biased region" description="Basic residues" evidence="1">
    <location>
        <begin position="577"/>
        <end position="587"/>
    </location>
</feature>
<dbReference type="SMART" id="SM00028">
    <property type="entry name" value="TPR"/>
    <property type="match status" value="6"/>
</dbReference>
<dbReference type="Gene3D" id="1.25.40.10">
    <property type="entry name" value="Tetratricopeptide repeat domain"/>
    <property type="match status" value="3"/>
</dbReference>
<organism evidence="2 3">
    <name type="scientific">Esox lucius</name>
    <name type="common">Northern pike</name>
    <dbReference type="NCBI Taxonomy" id="8010"/>
    <lineage>
        <taxon>Eukaryota</taxon>
        <taxon>Metazoa</taxon>
        <taxon>Chordata</taxon>
        <taxon>Craniata</taxon>
        <taxon>Vertebrata</taxon>
        <taxon>Euteleostomi</taxon>
        <taxon>Actinopterygii</taxon>
        <taxon>Neopterygii</taxon>
        <taxon>Teleostei</taxon>
        <taxon>Protacanthopterygii</taxon>
        <taxon>Esociformes</taxon>
        <taxon>Esocidae</taxon>
        <taxon>Esox</taxon>
    </lineage>
</organism>
<sequence length="1135" mass="125282">MDPAECLVSVVTTRPDTHSHEQEQRGVIMKAVGPAATVVADLCREGDGLLEAGEVERATALYTSAFRSHAASTVCHMRGLGGFKVARVVSTLETLLDGHGQKHASMEGLNKALAAIFLSTLSPNNMSASLFKLETSLQSSDRDCEEIISSCSALLEGEQKPCPGGSNRVVLELNRALAFLLSDPHSSKGPRLYLEAFQNNQSETVRLIRSRQAQHLPKILKTFSEQMLKKHASHTAGMNSGKGANEIGDDVPAAASELEFLLAVLPGDTEVQELQAKHLFPLCRFEESADVYSAALQDHSQSQPKSSTGEVTQGMSAERRATFLTSRAAAHLSAGGRASEASRDLGEAFGVHPAKARLQFQRLFVDHGTGTAARLHLRQEAERGLSRYREAVLVRPDLRSTEGIDLLDPVIAQLRALCHVEPDGGGRELRVRLAECLLLRGEFREALSICSQLAVNAKAPVQQSYQNTVQVLRGYTRLLSDDHEGALEDFQAVIEHNSPHPSSCVRALCGRGLIRMMKSLDYLTALDYVTASRLHPQETALAVRCLVPWNSRGLLITVLLEQARVMLEEWCGDHNPSRSKPREHRKSQQLQPTQRKDGYREGTPVGVHSLAVVLMELQPSADAPCILVTDALYLLGRVEEAYRLLLAIGTTTPRAPILVRLALLQLHRGFLYDANQLLKKLIHCGDTSCLYPLLAVSSPKDRLLLQCHCHSASKRILQGPREESTLREAVAYLSIAIMASGGGAIDSLLERAMCYALLGQRKTAIFDFSTILKERPDHVQALCGRAFTYLMLNQQKECTQDILAGLQINIEAVIKDIISLKDKARKLVFDWLQQYCRSSLLEILASKAIPCQKEEVCELFLIGGALMRADSRESKWHHLYVDILLAEGEVEAAGAHLTRVFGQEPREVEAQARMGVVEAWQQKYCRAAVRLSRLAEKQPPTLDFLLSLIPQTHRISMAQMAAQEADRASVSSSREQALALLTVAVQAAGELRPQYLRQRAACLAQLDLHERAIADLDQVIQSHSSPYDAASGAPEEPQVWAEDLCQRGRSLVLCSREGPALEDFTRALQLHRFKTLRCVEAGLGRSCLADCFLRMALHNYGEQQLHKVKVQWAVTERTGDSRWPVQKEPCFLPHL</sequence>
<reference evidence="3" key="1">
    <citation type="journal article" date="2014" name="PLoS ONE">
        <title>The genome and linkage map of the northern pike (Esox lucius): conserved synteny revealed between the salmonid sister group and the Neoteleostei.</title>
        <authorList>
            <person name="Rondeau E.B."/>
            <person name="Minkley D.R."/>
            <person name="Leong J.S."/>
            <person name="Messmer A.M."/>
            <person name="Jantzen J.R."/>
            <person name="von Schalburg K.R."/>
            <person name="Lemon C."/>
            <person name="Bird N.H."/>
            <person name="Koop B.F."/>
        </authorList>
    </citation>
    <scope>NUCLEOTIDE SEQUENCE</scope>
</reference>
<evidence type="ECO:0000256" key="1">
    <source>
        <dbReference type="SAM" id="MobiDB-lite"/>
    </source>
</evidence>
<dbReference type="Ensembl" id="ENSELUT00000007763.3">
    <property type="protein sequence ID" value="ENSELUP00000007134.3"/>
    <property type="gene ID" value="ENSELUG00000000288.3"/>
</dbReference>
<protein>
    <submittedName>
        <fullName evidence="2">Tetratricopeptide repeat domain 34</fullName>
    </submittedName>
</protein>
<dbReference type="PANTHER" id="PTHR44874">
    <property type="entry name" value="TETRATRICOPEPTIDE REPEAT PROTEIN 34"/>
    <property type="match status" value="1"/>
</dbReference>
<accession>A0A3P8XTR4</accession>
<reference evidence="2" key="4">
    <citation type="submission" date="2025-09" db="UniProtKB">
        <authorList>
            <consortium name="Ensembl"/>
        </authorList>
    </citation>
    <scope>IDENTIFICATION</scope>
</reference>
<dbReference type="Bgee" id="ENSELUG00000000288">
    <property type="expression patterns" value="Expressed in heart and 11 other cell types or tissues"/>
</dbReference>
<dbReference type="OMA" id="HWDGMAV"/>
<dbReference type="InParanoid" id="A0A3P8XTR4"/>
<name>A0A3P8XTR4_ESOLU</name>
<dbReference type="InterPro" id="IPR019734">
    <property type="entry name" value="TPR_rpt"/>
</dbReference>
<evidence type="ECO:0000313" key="2">
    <source>
        <dbReference type="Ensembl" id="ENSELUP00000007134.3"/>
    </source>
</evidence>
<dbReference type="PANTHER" id="PTHR44874:SF1">
    <property type="entry name" value="TETRATRICOPEPTIDE REPEAT PROTEIN 34"/>
    <property type="match status" value="1"/>
</dbReference>
<dbReference type="AlphaFoldDB" id="A0A3P8XTR4"/>
<dbReference type="InterPro" id="IPR011990">
    <property type="entry name" value="TPR-like_helical_dom_sf"/>
</dbReference>
<evidence type="ECO:0000313" key="3">
    <source>
        <dbReference type="Proteomes" id="UP000265140"/>
    </source>
</evidence>
<feature type="region of interest" description="Disordered" evidence="1">
    <location>
        <begin position="574"/>
        <end position="601"/>
    </location>
</feature>
<reference evidence="2" key="2">
    <citation type="submission" date="2020-02" db="EMBL/GenBank/DDBJ databases">
        <title>Esox lucius (northern pike) genome, fEsoLuc1, primary haplotype.</title>
        <authorList>
            <person name="Myers G."/>
            <person name="Karagic N."/>
            <person name="Meyer A."/>
            <person name="Pippel M."/>
            <person name="Reichard M."/>
            <person name="Winkler S."/>
            <person name="Tracey A."/>
            <person name="Sims Y."/>
            <person name="Howe K."/>
            <person name="Rhie A."/>
            <person name="Formenti G."/>
            <person name="Durbin R."/>
            <person name="Fedrigo O."/>
            <person name="Jarvis E.D."/>
        </authorList>
    </citation>
    <scope>NUCLEOTIDE SEQUENCE [LARGE SCALE GENOMIC DNA]</scope>
</reference>
<dbReference type="Proteomes" id="UP000265140">
    <property type="component" value="Chromosome 12"/>
</dbReference>